<dbReference type="InterPro" id="IPR002625">
    <property type="entry name" value="Smr_dom"/>
</dbReference>
<dbReference type="InterPro" id="IPR036063">
    <property type="entry name" value="Smr_dom_sf"/>
</dbReference>
<evidence type="ECO:0000256" key="1">
    <source>
        <dbReference type="SAM" id="MobiDB-lite"/>
    </source>
</evidence>
<name>A0A3S2VPY1_9PROT</name>
<dbReference type="Pfam" id="PF01713">
    <property type="entry name" value="Smr"/>
    <property type="match status" value="1"/>
</dbReference>
<feature type="domain" description="Smr" evidence="2">
    <location>
        <begin position="109"/>
        <end position="187"/>
    </location>
</feature>
<organism evidence="3 4">
    <name type="scientific">Hwanghaeella grinnelliae</name>
    <dbReference type="NCBI Taxonomy" id="2500179"/>
    <lineage>
        <taxon>Bacteria</taxon>
        <taxon>Pseudomonadati</taxon>
        <taxon>Pseudomonadota</taxon>
        <taxon>Alphaproteobacteria</taxon>
        <taxon>Rhodospirillales</taxon>
        <taxon>Rhodospirillaceae</taxon>
        <taxon>Hwanghaeella</taxon>
    </lineage>
</organism>
<comment type="caution">
    <text evidence="3">The sequence shown here is derived from an EMBL/GenBank/DDBJ whole genome shotgun (WGS) entry which is preliminary data.</text>
</comment>
<dbReference type="EMBL" id="SADE01000002">
    <property type="protein sequence ID" value="RVU36225.1"/>
    <property type="molecule type" value="Genomic_DNA"/>
</dbReference>
<proteinExistence type="predicted"/>
<sequence>MSGKGKKDGKPDDFDLWLRVAEGVKPLKSRNAFHEKMAKIDKAADQVAAEKTPPKSGRAKRHSHIALPTPPPPSAAVKAPPLQVGSAPGIDRRTNDRLRRGKLPIEGKLDLHGHTQDSGHRALHAFIDASYAQGKRCVLIVTGKGKGILQSAVPRWLNESALRPMVLSIEFAQQKDGGTGALYVLLRRQR</sequence>
<gene>
    <name evidence="3" type="ORF">EOI86_13470</name>
</gene>
<feature type="region of interest" description="Disordered" evidence="1">
    <location>
        <begin position="43"/>
        <end position="94"/>
    </location>
</feature>
<evidence type="ECO:0000259" key="2">
    <source>
        <dbReference type="PROSITE" id="PS50828"/>
    </source>
</evidence>
<evidence type="ECO:0000313" key="3">
    <source>
        <dbReference type="EMBL" id="RVU36225.1"/>
    </source>
</evidence>
<dbReference type="OrthoDB" id="7165597at2"/>
<dbReference type="PANTHER" id="PTHR35562">
    <property type="entry name" value="DNA ENDONUCLEASE SMRA-RELATED"/>
    <property type="match status" value="1"/>
</dbReference>
<evidence type="ECO:0000313" key="4">
    <source>
        <dbReference type="Proteomes" id="UP000287447"/>
    </source>
</evidence>
<dbReference type="Proteomes" id="UP000287447">
    <property type="component" value="Unassembled WGS sequence"/>
</dbReference>
<accession>A0A3S2VPY1</accession>
<protein>
    <submittedName>
        <fullName evidence="3">DNA mismatch repair protein MutS</fullName>
    </submittedName>
</protein>
<dbReference type="PANTHER" id="PTHR35562:SF2">
    <property type="entry name" value="DNA ENDONUCLEASE SMRA-RELATED"/>
    <property type="match status" value="1"/>
</dbReference>
<dbReference type="Gene3D" id="3.30.1370.110">
    <property type="match status" value="1"/>
</dbReference>
<reference evidence="4" key="1">
    <citation type="submission" date="2019-01" db="EMBL/GenBank/DDBJ databases">
        <title>Gri0909 isolated from a small marine red alga.</title>
        <authorList>
            <person name="Kim J."/>
            <person name="Jeong S.E."/>
            <person name="Jeon C.O."/>
        </authorList>
    </citation>
    <scope>NUCLEOTIDE SEQUENCE [LARGE SCALE GENOMIC DNA]</scope>
    <source>
        <strain evidence="4">Gri0909</strain>
    </source>
</reference>
<dbReference type="SUPFAM" id="SSF160443">
    <property type="entry name" value="SMR domain-like"/>
    <property type="match status" value="1"/>
</dbReference>
<dbReference type="AlphaFoldDB" id="A0A3S2VPY1"/>
<dbReference type="PROSITE" id="PS50828">
    <property type="entry name" value="SMR"/>
    <property type="match status" value="1"/>
</dbReference>
<dbReference type="RefSeq" id="WP_127765701.1">
    <property type="nucleotide sequence ID" value="NZ_SADE01000002.1"/>
</dbReference>
<keyword evidence="4" id="KW-1185">Reference proteome</keyword>
<dbReference type="SMART" id="SM00463">
    <property type="entry name" value="SMR"/>
    <property type="match status" value="1"/>
</dbReference>